<accession>A0A261TB30</accession>
<sequence length="233" mass="24555">MQPQRQPQTSPAVQTGAVQTGAVQTGAVHTGAVHTGVVHTSAVPLPGFTDPVADAQQAFRLALQAMAAPGRVHTLEPTCAVPAGFAPALTALLLTLADTDTPLWLPPDSSAQALAFVRFHCASPLVDLPLAARFVAVPAGARAPALTDLDAGQPDYPDRSATLILEVESLEQGQAVTLRGPGIRDTQTLRAAVPEGFWREWRHNHARFPLGVDLFLTCGARFCALPRTAIVEE</sequence>
<dbReference type="RefSeq" id="WP_094802867.1">
    <property type="nucleotide sequence ID" value="NZ_NEVP01000011.1"/>
</dbReference>
<name>A0A261TB30_9BORD</name>
<dbReference type="Proteomes" id="UP000216913">
    <property type="component" value="Unassembled WGS sequence"/>
</dbReference>
<dbReference type="Pfam" id="PF05845">
    <property type="entry name" value="PhnH"/>
    <property type="match status" value="1"/>
</dbReference>
<organism evidence="1 2">
    <name type="scientific">Bordetella genomosp. 5</name>
    <dbReference type="NCBI Taxonomy" id="1395608"/>
    <lineage>
        <taxon>Bacteria</taxon>
        <taxon>Pseudomonadati</taxon>
        <taxon>Pseudomonadota</taxon>
        <taxon>Betaproteobacteria</taxon>
        <taxon>Burkholderiales</taxon>
        <taxon>Alcaligenaceae</taxon>
        <taxon>Bordetella</taxon>
    </lineage>
</organism>
<dbReference type="GO" id="GO:0019634">
    <property type="term" value="P:organic phosphonate metabolic process"/>
    <property type="evidence" value="ECO:0007669"/>
    <property type="project" value="InterPro"/>
</dbReference>
<dbReference type="EMBL" id="NEVP01000011">
    <property type="protein sequence ID" value="OZI46834.1"/>
    <property type="molecule type" value="Genomic_DNA"/>
</dbReference>
<protein>
    <submittedName>
        <fullName evidence="1">Phosphonate C-P lyase system protein PhnH</fullName>
    </submittedName>
</protein>
<evidence type="ECO:0000313" key="1">
    <source>
        <dbReference type="EMBL" id="OZI46834.1"/>
    </source>
</evidence>
<dbReference type="NCBIfam" id="TIGR03292">
    <property type="entry name" value="PhnH_redo"/>
    <property type="match status" value="1"/>
</dbReference>
<keyword evidence="1" id="KW-0456">Lyase</keyword>
<gene>
    <name evidence="1" type="ORF">CAL25_19335</name>
</gene>
<dbReference type="SUPFAM" id="SSF159709">
    <property type="entry name" value="PhnH-like"/>
    <property type="match status" value="1"/>
</dbReference>
<dbReference type="Gene3D" id="3.40.50.11310">
    <property type="entry name" value="Bacterial phosphonate metabolism protein PhnH"/>
    <property type="match status" value="1"/>
</dbReference>
<keyword evidence="2" id="KW-1185">Reference proteome</keyword>
<reference evidence="1 2" key="1">
    <citation type="submission" date="2017-05" db="EMBL/GenBank/DDBJ databases">
        <title>Complete and WGS of Bordetella genogroups.</title>
        <authorList>
            <person name="Spilker T."/>
            <person name="LiPuma J."/>
        </authorList>
    </citation>
    <scope>NUCLEOTIDE SEQUENCE [LARGE SCALE GENOMIC DNA]</scope>
    <source>
        <strain evidence="1 2">AU10456</strain>
    </source>
</reference>
<dbReference type="OrthoDB" id="9814509at2"/>
<dbReference type="InterPro" id="IPR038058">
    <property type="entry name" value="PhnH-like_sp"/>
</dbReference>
<dbReference type="PIRSF" id="PIRSF020680">
    <property type="entry name" value="PhnH"/>
    <property type="match status" value="1"/>
</dbReference>
<evidence type="ECO:0000313" key="2">
    <source>
        <dbReference type="Proteomes" id="UP000216913"/>
    </source>
</evidence>
<proteinExistence type="predicted"/>
<dbReference type="GO" id="GO:0016829">
    <property type="term" value="F:lyase activity"/>
    <property type="evidence" value="ECO:0007669"/>
    <property type="project" value="UniProtKB-KW"/>
</dbReference>
<dbReference type="AlphaFoldDB" id="A0A261TB30"/>
<comment type="caution">
    <text evidence="1">The sequence shown here is derived from an EMBL/GenBank/DDBJ whole genome shotgun (WGS) entry which is preliminary data.</text>
</comment>
<dbReference type="InterPro" id="IPR008772">
    <property type="entry name" value="Phosphonate_metab_PhnH"/>
</dbReference>